<name>A0A1B1UBT6_9BRAD</name>
<comment type="similarity">
    <text evidence="2">Belongs to the zinc-containing alcohol dehydrogenase family.</text>
</comment>
<protein>
    <submittedName>
        <fullName evidence="6">Dehydrogenase</fullName>
    </submittedName>
</protein>
<dbReference type="STRING" id="1274631.LMTR13_08705"/>
<proteinExistence type="inferred from homology"/>
<keyword evidence="3" id="KW-0479">Metal-binding</keyword>
<dbReference type="InterPro" id="IPR036291">
    <property type="entry name" value="NAD(P)-bd_dom_sf"/>
</dbReference>
<dbReference type="CDD" id="cd08255">
    <property type="entry name" value="2-desacetyl-2-hydroxyethyl_bacteriochlorophyllide_like"/>
    <property type="match status" value="1"/>
</dbReference>
<evidence type="ECO:0000313" key="7">
    <source>
        <dbReference type="Proteomes" id="UP000092839"/>
    </source>
</evidence>
<organism evidence="6 7">
    <name type="scientific">Bradyrhizobium icense</name>
    <dbReference type="NCBI Taxonomy" id="1274631"/>
    <lineage>
        <taxon>Bacteria</taxon>
        <taxon>Pseudomonadati</taxon>
        <taxon>Pseudomonadota</taxon>
        <taxon>Alphaproteobacteria</taxon>
        <taxon>Hyphomicrobiales</taxon>
        <taxon>Nitrobacteraceae</taxon>
        <taxon>Bradyrhizobium</taxon>
    </lineage>
</organism>
<reference evidence="6 7" key="1">
    <citation type="submission" date="2016-07" db="EMBL/GenBank/DDBJ databases">
        <title>Complete genome sequence of Bradyrhizobium icense LMTR 13T, a potential inoculant strain isolated from lima bean (Phaseolus lunatus) in Peru.</title>
        <authorList>
            <person name="Ormeno-Orrillo E."/>
            <person name="Duran D."/>
            <person name="Rogel M.A."/>
            <person name="Rey L."/>
            <person name="Imperial J."/>
            <person name="Ruiz-Argueso T."/>
            <person name="Martinez-Romero E."/>
        </authorList>
    </citation>
    <scope>NUCLEOTIDE SEQUENCE [LARGE SCALE GENOMIC DNA]</scope>
    <source>
        <strain evidence="6 7">LMTR 13</strain>
    </source>
</reference>
<comment type="cofactor">
    <cofactor evidence="1">
        <name>Zn(2+)</name>
        <dbReference type="ChEBI" id="CHEBI:29105"/>
    </cofactor>
</comment>
<evidence type="ECO:0000256" key="4">
    <source>
        <dbReference type="ARBA" id="ARBA00022833"/>
    </source>
</evidence>
<dbReference type="EMBL" id="CP016428">
    <property type="protein sequence ID" value="ANW00238.1"/>
    <property type="molecule type" value="Genomic_DNA"/>
</dbReference>
<keyword evidence="5" id="KW-0560">Oxidoreductase</keyword>
<dbReference type="SUPFAM" id="SSF50129">
    <property type="entry name" value="GroES-like"/>
    <property type="match status" value="1"/>
</dbReference>
<dbReference type="OrthoDB" id="9806940at2"/>
<dbReference type="InterPro" id="IPR011032">
    <property type="entry name" value="GroES-like_sf"/>
</dbReference>
<accession>A0A1B1UBT6</accession>
<evidence type="ECO:0000256" key="3">
    <source>
        <dbReference type="ARBA" id="ARBA00022723"/>
    </source>
</evidence>
<dbReference type="GO" id="GO:0016491">
    <property type="term" value="F:oxidoreductase activity"/>
    <property type="evidence" value="ECO:0007669"/>
    <property type="project" value="UniProtKB-KW"/>
</dbReference>
<sequence>MAVSASADIASALWYHGPGQVEIRREELAPPAAGEVRVKTIYSAISRGTESLVFGGRVPVSEFERMRAPFMQGDFPFPVKYGYAAVGRVESGGEALLGKNVFALFPHQTAFNIPASAAVPLPEAVPPRRAVLAANMETALNGVWDAAPAPADRIAVIGAGVVGSLVAYLCGQIPGTDVTLVDNNPSRARIAGTLGVSFAEPGKARGDCDLIVHASGSPDGLRTALELGGDEATVLEMSWYGDAAVTAMLGGSFHSRRLRLVSSQVGRVAPSHRPRWTRVRRLAAAVALLNDQRLDALLAPAVAFGDLPDHLPGILDAKAGILCQPVVYS</sequence>
<dbReference type="SUPFAM" id="SSF51735">
    <property type="entry name" value="NAD(P)-binding Rossmann-fold domains"/>
    <property type="match status" value="1"/>
</dbReference>
<evidence type="ECO:0000256" key="1">
    <source>
        <dbReference type="ARBA" id="ARBA00001947"/>
    </source>
</evidence>
<dbReference type="KEGG" id="bic:LMTR13_08705"/>
<dbReference type="Proteomes" id="UP000092839">
    <property type="component" value="Chromosome"/>
</dbReference>
<dbReference type="Gene3D" id="3.40.50.720">
    <property type="entry name" value="NAD(P)-binding Rossmann-like Domain"/>
    <property type="match status" value="1"/>
</dbReference>
<dbReference type="PANTHER" id="PTHR43350:SF19">
    <property type="entry name" value="D-GULOSIDE 3-DEHYDROGENASE"/>
    <property type="match status" value="1"/>
</dbReference>
<evidence type="ECO:0000256" key="2">
    <source>
        <dbReference type="ARBA" id="ARBA00008072"/>
    </source>
</evidence>
<dbReference type="AlphaFoldDB" id="A0A1B1UBT6"/>
<gene>
    <name evidence="6" type="ORF">LMTR13_08705</name>
</gene>
<evidence type="ECO:0000313" key="6">
    <source>
        <dbReference type="EMBL" id="ANW00238.1"/>
    </source>
</evidence>
<keyword evidence="7" id="KW-1185">Reference proteome</keyword>
<dbReference type="PANTHER" id="PTHR43350">
    <property type="entry name" value="NAD-DEPENDENT ALCOHOL DEHYDROGENASE"/>
    <property type="match status" value="1"/>
</dbReference>
<dbReference type="GO" id="GO:0046872">
    <property type="term" value="F:metal ion binding"/>
    <property type="evidence" value="ECO:0007669"/>
    <property type="project" value="UniProtKB-KW"/>
</dbReference>
<evidence type="ECO:0000256" key="5">
    <source>
        <dbReference type="ARBA" id="ARBA00023002"/>
    </source>
</evidence>
<keyword evidence="4" id="KW-0862">Zinc</keyword>
<dbReference type="Gene3D" id="3.90.180.10">
    <property type="entry name" value="Medium-chain alcohol dehydrogenases, catalytic domain"/>
    <property type="match status" value="2"/>
</dbReference>